<name>A0A1H3GGK3_9BACI</name>
<gene>
    <name evidence="1" type="ORF">SAMN04488081_1903</name>
</gene>
<keyword evidence="2" id="KW-1185">Reference proteome</keyword>
<sequence>MKNPEDLAQDYLSRLIAAPLSQKNVITQEIVYEINHLNFQSDNSIIPEKEKLKIPEIMEAYTDINISTHNILDNNTELLNLIKNNNLIENNTEILDLIKIIKKEIKEHPNEYL</sequence>
<evidence type="ECO:0000313" key="2">
    <source>
        <dbReference type="Proteomes" id="UP000198647"/>
    </source>
</evidence>
<reference evidence="1 2" key="1">
    <citation type="submission" date="2016-10" db="EMBL/GenBank/DDBJ databases">
        <authorList>
            <person name="Varghese N."/>
            <person name="Submissions S."/>
        </authorList>
    </citation>
    <scope>NUCLEOTIDE SEQUENCE [LARGE SCALE GENOMIC DNA]</scope>
    <source>
        <strain evidence="1 2">DSM 20748</strain>
    </source>
</reference>
<evidence type="ECO:0000313" key="1">
    <source>
        <dbReference type="EMBL" id="SDY01634.1"/>
    </source>
</evidence>
<accession>A0A1H3GGK3</accession>
<protein>
    <submittedName>
        <fullName evidence="1">Uncharacterized protein</fullName>
    </submittedName>
</protein>
<comment type="caution">
    <text evidence="1">The sequence shown here is derived from an EMBL/GenBank/DDBJ whole genome shotgun (WGS) entry which is preliminary data.</text>
</comment>
<proteinExistence type="predicted"/>
<organism evidence="1 2">
    <name type="scientific">Salimicrobium album</name>
    <dbReference type="NCBI Taxonomy" id="50717"/>
    <lineage>
        <taxon>Bacteria</taxon>
        <taxon>Bacillati</taxon>
        <taxon>Bacillota</taxon>
        <taxon>Bacilli</taxon>
        <taxon>Bacillales</taxon>
        <taxon>Bacillaceae</taxon>
        <taxon>Salimicrobium</taxon>
    </lineage>
</organism>
<dbReference type="RefSeq" id="WP_093107369.1">
    <property type="nucleotide sequence ID" value="NZ_FNOS01000004.1"/>
</dbReference>
<dbReference type="EMBL" id="FNOS01000004">
    <property type="protein sequence ID" value="SDY01634.1"/>
    <property type="molecule type" value="Genomic_DNA"/>
</dbReference>
<dbReference type="Proteomes" id="UP000198647">
    <property type="component" value="Unassembled WGS sequence"/>
</dbReference>